<comment type="subcellular location">
    <subcellularLocation>
        <location evidence="2">Endomembrane system</location>
    </subcellularLocation>
</comment>
<evidence type="ECO:0000256" key="3">
    <source>
        <dbReference type="ARBA" id="ARBA00004906"/>
    </source>
</evidence>
<keyword evidence="6" id="KW-0479">Metal-binding</keyword>
<comment type="pathway">
    <text evidence="3">Protein modification; protein ubiquitination.</text>
</comment>
<dbReference type="InterPro" id="IPR001841">
    <property type="entry name" value="Znf_RING"/>
</dbReference>
<dbReference type="PROSITE" id="PS50089">
    <property type="entry name" value="ZF_RING_2"/>
    <property type="match status" value="1"/>
</dbReference>
<evidence type="ECO:0000256" key="1">
    <source>
        <dbReference type="ARBA" id="ARBA00000900"/>
    </source>
</evidence>
<dbReference type="SUPFAM" id="SSF57850">
    <property type="entry name" value="RING/U-box"/>
    <property type="match status" value="1"/>
</dbReference>
<evidence type="ECO:0000313" key="14">
    <source>
        <dbReference type="EMBL" id="KAA0163047.1"/>
    </source>
</evidence>
<dbReference type="GO" id="GO:0006511">
    <property type="term" value="P:ubiquitin-dependent protein catabolic process"/>
    <property type="evidence" value="ECO:0007669"/>
    <property type="project" value="InterPro"/>
</dbReference>
<dbReference type="SMART" id="SM00184">
    <property type="entry name" value="RING"/>
    <property type="match status" value="1"/>
</dbReference>
<dbReference type="PROSITE" id="PS00518">
    <property type="entry name" value="ZF_RING_1"/>
    <property type="match status" value="1"/>
</dbReference>
<feature type="transmembrane region" description="Helical" evidence="12">
    <location>
        <begin position="66"/>
        <end position="87"/>
    </location>
</feature>
<dbReference type="GO" id="GO:0016567">
    <property type="term" value="P:protein ubiquitination"/>
    <property type="evidence" value="ECO:0007669"/>
    <property type="project" value="UniProtKB-UniPathway"/>
</dbReference>
<evidence type="ECO:0000259" key="13">
    <source>
        <dbReference type="PROSITE" id="PS50089"/>
    </source>
</evidence>
<keyword evidence="12" id="KW-0812">Transmembrane</keyword>
<keyword evidence="12" id="KW-1133">Transmembrane helix</keyword>
<keyword evidence="5" id="KW-0808">Transferase</keyword>
<dbReference type="GO" id="GO:0008270">
    <property type="term" value="F:zinc ion binding"/>
    <property type="evidence" value="ECO:0007669"/>
    <property type="project" value="UniProtKB-KW"/>
</dbReference>
<comment type="catalytic activity">
    <reaction evidence="1">
        <text>S-ubiquitinyl-[E2 ubiquitin-conjugating enzyme]-L-cysteine + [acceptor protein]-L-lysine = [E2 ubiquitin-conjugating enzyme]-L-cysteine + N(6)-ubiquitinyl-[acceptor protein]-L-lysine.</text>
        <dbReference type="EC" id="2.3.2.27"/>
    </reaction>
</comment>
<keyword evidence="8" id="KW-0833">Ubl conjugation pathway</keyword>
<comment type="caution">
    <text evidence="14">The sequence shown here is derived from an EMBL/GenBank/DDBJ whole genome shotgun (WGS) entry which is preliminary data.</text>
</comment>
<evidence type="ECO:0000256" key="2">
    <source>
        <dbReference type="ARBA" id="ARBA00004308"/>
    </source>
</evidence>
<protein>
    <recommendedName>
        <fullName evidence="4">RING-type E3 ubiquitin transferase</fullName>
        <ecNumber evidence="4">2.3.2.27</ecNumber>
    </recommendedName>
</protein>
<dbReference type="GO" id="GO:0005783">
    <property type="term" value="C:endoplasmic reticulum"/>
    <property type="evidence" value="ECO:0007669"/>
    <property type="project" value="InterPro"/>
</dbReference>
<name>A0A5A8DEL2_CAFRO</name>
<keyword evidence="7 11" id="KW-0863">Zinc-finger</keyword>
<accession>A0A5A8DEL2</accession>
<dbReference type="Proteomes" id="UP000324907">
    <property type="component" value="Unassembled WGS sequence"/>
</dbReference>
<evidence type="ECO:0000256" key="4">
    <source>
        <dbReference type="ARBA" id="ARBA00012483"/>
    </source>
</evidence>
<evidence type="ECO:0000256" key="8">
    <source>
        <dbReference type="ARBA" id="ARBA00022786"/>
    </source>
</evidence>
<dbReference type="Gene3D" id="3.30.40.10">
    <property type="entry name" value="Zinc/RING finger domain, C3HC4 (zinc finger)"/>
    <property type="match status" value="1"/>
</dbReference>
<evidence type="ECO:0000256" key="5">
    <source>
        <dbReference type="ARBA" id="ARBA00022679"/>
    </source>
</evidence>
<dbReference type="PANTHER" id="PTHR12313">
    <property type="entry name" value="E3 UBIQUITIN-PROTEIN LIGASE RNF5-RELATED"/>
    <property type="match status" value="1"/>
</dbReference>
<dbReference type="UniPathway" id="UPA00143"/>
<organism evidence="14 15">
    <name type="scientific">Cafeteria roenbergensis</name>
    <name type="common">Marine flagellate</name>
    <dbReference type="NCBI Taxonomy" id="33653"/>
    <lineage>
        <taxon>Eukaryota</taxon>
        <taxon>Sar</taxon>
        <taxon>Stramenopiles</taxon>
        <taxon>Bigyra</taxon>
        <taxon>Opalozoa</taxon>
        <taxon>Bicosoecida</taxon>
        <taxon>Cafeteriaceae</taxon>
        <taxon>Cafeteria</taxon>
    </lineage>
</organism>
<evidence type="ECO:0000256" key="9">
    <source>
        <dbReference type="ARBA" id="ARBA00022833"/>
    </source>
</evidence>
<dbReference type="InterPro" id="IPR018957">
    <property type="entry name" value="Znf_C3HC4_RING-type"/>
</dbReference>
<dbReference type="AlphaFoldDB" id="A0A5A8DEL2"/>
<evidence type="ECO:0000313" key="15">
    <source>
        <dbReference type="Proteomes" id="UP000324907"/>
    </source>
</evidence>
<dbReference type="InterPro" id="IPR045103">
    <property type="entry name" value="RNF5/RNF185-like"/>
</dbReference>
<evidence type="ECO:0000256" key="10">
    <source>
        <dbReference type="ARBA" id="ARBA00023136"/>
    </source>
</evidence>
<dbReference type="EC" id="2.3.2.27" evidence="4"/>
<sequence length="125" mass="13638">MAAARPAALETASFDCSICLGPVQQPVVTTCGHLYCWACLHRWMSQGSPRCPACKTVLAKDSIVPLYVHSHGGTSFGIFPALFGLHVRLTSQQFRGPGSRADHEEQALRIMTGIIVFFVAYLVFL</sequence>
<evidence type="ECO:0000256" key="12">
    <source>
        <dbReference type="SAM" id="Phobius"/>
    </source>
</evidence>
<dbReference type="EMBL" id="VLTL01000072">
    <property type="protein sequence ID" value="KAA0163047.1"/>
    <property type="molecule type" value="Genomic_DNA"/>
</dbReference>
<gene>
    <name evidence="14" type="ORF">FNF28_04437</name>
</gene>
<evidence type="ECO:0000256" key="6">
    <source>
        <dbReference type="ARBA" id="ARBA00022723"/>
    </source>
</evidence>
<evidence type="ECO:0000256" key="11">
    <source>
        <dbReference type="PROSITE-ProRule" id="PRU00175"/>
    </source>
</evidence>
<proteinExistence type="predicted"/>
<dbReference type="InterPro" id="IPR013083">
    <property type="entry name" value="Znf_RING/FYVE/PHD"/>
</dbReference>
<feature type="transmembrane region" description="Helical" evidence="12">
    <location>
        <begin position="107"/>
        <end position="124"/>
    </location>
</feature>
<keyword evidence="10 12" id="KW-0472">Membrane</keyword>
<feature type="domain" description="RING-type" evidence="13">
    <location>
        <begin position="16"/>
        <end position="55"/>
    </location>
</feature>
<dbReference type="InterPro" id="IPR017907">
    <property type="entry name" value="Znf_RING_CS"/>
</dbReference>
<reference evidence="14 15" key="1">
    <citation type="submission" date="2019-07" db="EMBL/GenBank/DDBJ databases">
        <title>Genomes of Cafeteria roenbergensis.</title>
        <authorList>
            <person name="Fischer M.G."/>
            <person name="Hackl T."/>
            <person name="Roman M."/>
        </authorList>
    </citation>
    <scope>NUCLEOTIDE SEQUENCE [LARGE SCALE GENOMIC DNA]</scope>
    <source>
        <strain evidence="14 15">RCC970-E3</strain>
    </source>
</reference>
<keyword evidence="9" id="KW-0862">Zinc</keyword>
<dbReference type="GO" id="GO:0061630">
    <property type="term" value="F:ubiquitin protein ligase activity"/>
    <property type="evidence" value="ECO:0007669"/>
    <property type="project" value="UniProtKB-EC"/>
</dbReference>
<dbReference type="Pfam" id="PF00097">
    <property type="entry name" value="zf-C3HC4"/>
    <property type="match status" value="1"/>
</dbReference>
<evidence type="ECO:0000256" key="7">
    <source>
        <dbReference type="ARBA" id="ARBA00022771"/>
    </source>
</evidence>